<evidence type="ECO:0000313" key="3">
    <source>
        <dbReference type="Proteomes" id="UP000054279"/>
    </source>
</evidence>
<feature type="region of interest" description="Disordered" evidence="1">
    <location>
        <begin position="1"/>
        <end position="160"/>
    </location>
</feature>
<evidence type="ECO:0000256" key="1">
    <source>
        <dbReference type="SAM" id="MobiDB-lite"/>
    </source>
</evidence>
<evidence type="ECO:0000313" key="2">
    <source>
        <dbReference type="EMBL" id="KIJ45586.1"/>
    </source>
</evidence>
<feature type="compositionally biased region" description="Basic and acidic residues" evidence="1">
    <location>
        <begin position="108"/>
        <end position="117"/>
    </location>
</feature>
<keyword evidence="3" id="KW-1185">Reference proteome</keyword>
<dbReference type="Proteomes" id="UP000054279">
    <property type="component" value="Unassembled WGS sequence"/>
</dbReference>
<organism evidence="2 3">
    <name type="scientific">Sphaerobolus stellatus (strain SS14)</name>
    <dbReference type="NCBI Taxonomy" id="990650"/>
    <lineage>
        <taxon>Eukaryota</taxon>
        <taxon>Fungi</taxon>
        <taxon>Dikarya</taxon>
        <taxon>Basidiomycota</taxon>
        <taxon>Agaricomycotina</taxon>
        <taxon>Agaricomycetes</taxon>
        <taxon>Phallomycetidae</taxon>
        <taxon>Geastrales</taxon>
        <taxon>Sphaerobolaceae</taxon>
        <taxon>Sphaerobolus</taxon>
    </lineage>
</organism>
<gene>
    <name evidence="2" type="ORF">M422DRAFT_250899</name>
</gene>
<feature type="non-terminal residue" evidence="2">
    <location>
        <position position="1"/>
    </location>
</feature>
<reference evidence="2 3" key="1">
    <citation type="submission" date="2014-06" db="EMBL/GenBank/DDBJ databases">
        <title>Evolutionary Origins and Diversification of the Mycorrhizal Mutualists.</title>
        <authorList>
            <consortium name="DOE Joint Genome Institute"/>
            <consortium name="Mycorrhizal Genomics Consortium"/>
            <person name="Kohler A."/>
            <person name="Kuo A."/>
            <person name="Nagy L.G."/>
            <person name="Floudas D."/>
            <person name="Copeland A."/>
            <person name="Barry K.W."/>
            <person name="Cichocki N."/>
            <person name="Veneault-Fourrey C."/>
            <person name="LaButti K."/>
            <person name="Lindquist E.A."/>
            <person name="Lipzen A."/>
            <person name="Lundell T."/>
            <person name="Morin E."/>
            <person name="Murat C."/>
            <person name="Riley R."/>
            <person name="Ohm R."/>
            <person name="Sun H."/>
            <person name="Tunlid A."/>
            <person name="Henrissat B."/>
            <person name="Grigoriev I.V."/>
            <person name="Hibbett D.S."/>
            <person name="Martin F."/>
        </authorList>
    </citation>
    <scope>NUCLEOTIDE SEQUENCE [LARGE SCALE GENOMIC DNA]</scope>
    <source>
        <strain evidence="2 3">SS14</strain>
    </source>
</reference>
<feature type="compositionally biased region" description="Low complexity" evidence="1">
    <location>
        <begin position="45"/>
        <end position="75"/>
    </location>
</feature>
<dbReference type="AlphaFoldDB" id="A0A0C9W394"/>
<feature type="compositionally biased region" description="Basic and acidic residues" evidence="1">
    <location>
        <begin position="271"/>
        <end position="280"/>
    </location>
</feature>
<dbReference type="EMBL" id="KN837111">
    <property type="protein sequence ID" value="KIJ45586.1"/>
    <property type="molecule type" value="Genomic_DNA"/>
</dbReference>
<name>A0A0C9W394_SPHS4</name>
<accession>A0A0C9W394</accession>
<sequence>MPVRADEPDQSSAHSNESRAQLDSPDVVASVEEDQDFTVRPNGRPMSPGSSFLNSSNPSSPTTSTSIVSSSSQNTEIAAGQSERSARRRSLMDPRSNRLSGFLSHLIRNRDRERDSESSPMPERPPSPPVTPQVAAIPASSTPTPRPATPPPPALPSPTLNELGLSLSVLTANLSPSHFSTPPTNGTFLAPHYLLLCHPQGLDVLSLLRPPAPEPYAIIRRVPFKSVVVMEERGILVAIAGRRDGVRFYSLEDIRKAIEWRMDEETRRELDRQRKEDAKHGPSGPVDNIFGPVSARVHMKSKENLPLPESKLSLP</sequence>
<protein>
    <submittedName>
        <fullName evidence="2">Uncharacterized protein</fullName>
    </submittedName>
</protein>
<dbReference type="OrthoDB" id="3269023at2759"/>
<feature type="compositionally biased region" description="Pro residues" evidence="1">
    <location>
        <begin position="144"/>
        <end position="156"/>
    </location>
</feature>
<dbReference type="HOGENOM" id="CLU_884448_0_0_1"/>
<feature type="compositionally biased region" description="Pro residues" evidence="1">
    <location>
        <begin position="122"/>
        <end position="131"/>
    </location>
</feature>
<proteinExistence type="predicted"/>
<feature type="region of interest" description="Disordered" evidence="1">
    <location>
        <begin position="271"/>
        <end position="292"/>
    </location>
</feature>
<feature type="compositionally biased region" description="Polar residues" evidence="1">
    <location>
        <begin position="10"/>
        <end position="21"/>
    </location>
</feature>